<protein>
    <recommendedName>
        <fullName evidence="1">Protein kinase domain-containing protein</fullName>
    </recommendedName>
</protein>
<dbReference type="InterPro" id="IPR000719">
    <property type="entry name" value="Prot_kinase_dom"/>
</dbReference>
<keyword evidence="4" id="KW-1185">Reference proteome</keyword>
<evidence type="ECO:0000259" key="1">
    <source>
        <dbReference type="PROSITE" id="PS50011"/>
    </source>
</evidence>
<dbReference type="GO" id="GO:0005524">
    <property type="term" value="F:ATP binding"/>
    <property type="evidence" value="ECO:0007669"/>
    <property type="project" value="InterPro"/>
</dbReference>
<dbReference type="InterPro" id="IPR050167">
    <property type="entry name" value="Ser_Thr_protein_kinase"/>
</dbReference>
<dbReference type="Proteomes" id="UP000233551">
    <property type="component" value="Unassembled WGS sequence"/>
</dbReference>
<dbReference type="AlphaFoldDB" id="A0A2I0HH24"/>
<evidence type="ECO:0000313" key="2">
    <source>
        <dbReference type="EMBL" id="PKI26358.1"/>
    </source>
</evidence>
<gene>
    <name evidence="3" type="ORF">CRG98_048949</name>
    <name evidence="2" type="ORF">CRG98_048953</name>
</gene>
<dbReference type="PROSITE" id="PS50011">
    <property type="entry name" value="PROTEIN_KINASE_DOM"/>
    <property type="match status" value="1"/>
</dbReference>
<evidence type="ECO:0000313" key="3">
    <source>
        <dbReference type="EMBL" id="PKI26362.1"/>
    </source>
</evidence>
<feature type="domain" description="Protein kinase" evidence="1">
    <location>
        <begin position="1"/>
        <end position="43"/>
    </location>
</feature>
<dbReference type="Gene3D" id="1.10.510.10">
    <property type="entry name" value="Transferase(Phosphotransferase) domain 1"/>
    <property type="match status" value="1"/>
</dbReference>
<feature type="non-terminal residue" evidence="2">
    <location>
        <position position="43"/>
    </location>
</feature>
<dbReference type="InterPro" id="IPR011009">
    <property type="entry name" value="Kinase-like_dom_sf"/>
</dbReference>
<dbReference type="GO" id="GO:0004672">
    <property type="term" value="F:protein kinase activity"/>
    <property type="evidence" value="ECO:0007669"/>
    <property type="project" value="InterPro"/>
</dbReference>
<proteinExistence type="predicted"/>
<dbReference type="PANTHER" id="PTHR23257:SF958">
    <property type="entry name" value="SERINE_THREONINE-PROTEIN KINASE WNK4"/>
    <property type="match status" value="1"/>
</dbReference>
<dbReference type="GO" id="GO:0007165">
    <property type="term" value="P:signal transduction"/>
    <property type="evidence" value="ECO:0007669"/>
    <property type="project" value="TreeGrafter"/>
</dbReference>
<comment type="caution">
    <text evidence="2">The sequence shown here is derived from an EMBL/GenBank/DDBJ whole genome shotgun (WGS) entry which is preliminary data.</text>
</comment>
<dbReference type="EMBL" id="PGOL01031036">
    <property type="protein sequence ID" value="PKI26362.1"/>
    <property type="molecule type" value="Genomic_DNA"/>
</dbReference>
<evidence type="ECO:0000313" key="4">
    <source>
        <dbReference type="Proteomes" id="UP000233551"/>
    </source>
</evidence>
<dbReference type="SUPFAM" id="SSF56112">
    <property type="entry name" value="Protein kinase-like (PK-like)"/>
    <property type="match status" value="1"/>
</dbReference>
<name>A0A2I0HH24_PUNGR</name>
<organism evidence="2 4">
    <name type="scientific">Punica granatum</name>
    <name type="common">Pomegranate</name>
    <dbReference type="NCBI Taxonomy" id="22663"/>
    <lineage>
        <taxon>Eukaryota</taxon>
        <taxon>Viridiplantae</taxon>
        <taxon>Streptophyta</taxon>
        <taxon>Embryophyta</taxon>
        <taxon>Tracheophyta</taxon>
        <taxon>Spermatophyta</taxon>
        <taxon>Magnoliopsida</taxon>
        <taxon>eudicotyledons</taxon>
        <taxon>Gunneridae</taxon>
        <taxon>Pentapetalae</taxon>
        <taxon>rosids</taxon>
        <taxon>malvids</taxon>
        <taxon>Myrtales</taxon>
        <taxon>Lythraceae</taxon>
        <taxon>Punica</taxon>
    </lineage>
</organism>
<dbReference type="Pfam" id="PF00069">
    <property type="entry name" value="Pkinase"/>
    <property type="match status" value="1"/>
</dbReference>
<dbReference type="PANTHER" id="PTHR23257">
    <property type="entry name" value="SERINE-THREONINE PROTEIN KINASE"/>
    <property type="match status" value="1"/>
</dbReference>
<dbReference type="EMBL" id="PGOL01031185">
    <property type="protein sequence ID" value="PKI26358.1"/>
    <property type="molecule type" value="Genomic_DNA"/>
</dbReference>
<accession>A0A2I0HH24</accession>
<dbReference type="GO" id="GO:0005737">
    <property type="term" value="C:cytoplasm"/>
    <property type="evidence" value="ECO:0007669"/>
    <property type="project" value="TreeGrafter"/>
</dbReference>
<reference evidence="2 4" key="1">
    <citation type="submission" date="2017-11" db="EMBL/GenBank/DDBJ databases">
        <title>De-novo sequencing of pomegranate (Punica granatum L.) genome.</title>
        <authorList>
            <person name="Akparov Z."/>
            <person name="Amiraslanov A."/>
            <person name="Hajiyeva S."/>
            <person name="Abbasov M."/>
            <person name="Kaur K."/>
            <person name="Hamwieh A."/>
            <person name="Solovyev V."/>
            <person name="Salamov A."/>
            <person name="Braich B."/>
            <person name="Kosarev P."/>
            <person name="Mahmoud A."/>
            <person name="Hajiyev E."/>
            <person name="Babayeva S."/>
            <person name="Izzatullayeva V."/>
            <person name="Mammadov A."/>
            <person name="Mammadov A."/>
            <person name="Sharifova S."/>
            <person name="Ojaghi J."/>
            <person name="Eynullazada K."/>
            <person name="Bayramov B."/>
            <person name="Abdulazimova A."/>
            <person name="Shahmuradov I."/>
        </authorList>
    </citation>
    <scope>NUCLEOTIDE SEQUENCE [LARGE SCALE GENOMIC DNA]</scope>
    <source>
        <strain evidence="2">AG2017</strain>
        <strain evidence="4">cv. AG2017</strain>
        <tissue evidence="2">Leaf</tissue>
    </source>
</reference>
<sequence length="43" mass="4742">MAPEVIKCEPYDEKCDVYSFGVIVNELVTGDHPYIDIDAGPAK</sequence>